<sequence length="84" mass="9346">MGPDYIITAVTFMAVILNFIALRRKASKKDLWSSTTILLFGGFLYMMLIMDIPLPSFVSVMGHIFGPLAKPVMNWVTEGKVVHG</sequence>
<evidence type="ECO:0000313" key="3">
    <source>
        <dbReference type="Proteomes" id="UP000517523"/>
    </source>
</evidence>
<keyword evidence="1" id="KW-1133">Transmembrane helix</keyword>
<protein>
    <submittedName>
        <fullName evidence="2">Uncharacterized protein</fullName>
    </submittedName>
</protein>
<proteinExistence type="predicted"/>
<keyword evidence="1" id="KW-0472">Membrane</keyword>
<dbReference type="EMBL" id="JACHXJ010000001">
    <property type="protein sequence ID" value="MBB3126083.1"/>
    <property type="molecule type" value="Genomic_DNA"/>
</dbReference>
<reference evidence="2 3" key="1">
    <citation type="submission" date="2020-08" db="EMBL/GenBank/DDBJ databases">
        <title>Genomic Encyclopedia of Type Strains, Phase III (KMG-III): the genomes of soil and plant-associated and newly described type strains.</title>
        <authorList>
            <person name="Whitman W."/>
        </authorList>
    </citation>
    <scope>NUCLEOTIDE SEQUENCE [LARGE SCALE GENOMIC DNA]</scope>
    <source>
        <strain evidence="2 3">CECT 5831</strain>
    </source>
</reference>
<evidence type="ECO:0000256" key="1">
    <source>
        <dbReference type="SAM" id="Phobius"/>
    </source>
</evidence>
<accession>A0A839THT9</accession>
<name>A0A839THT9_9BACL</name>
<feature type="transmembrane region" description="Helical" evidence="1">
    <location>
        <begin position="31"/>
        <end position="50"/>
    </location>
</feature>
<dbReference type="Proteomes" id="UP000517523">
    <property type="component" value="Unassembled WGS sequence"/>
</dbReference>
<feature type="transmembrane region" description="Helical" evidence="1">
    <location>
        <begin position="6"/>
        <end position="22"/>
    </location>
</feature>
<gene>
    <name evidence="2" type="ORF">FHS19_000737</name>
</gene>
<evidence type="ECO:0000313" key="2">
    <source>
        <dbReference type="EMBL" id="MBB3126083.1"/>
    </source>
</evidence>
<dbReference type="AlphaFoldDB" id="A0A839THT9"/>
<keyword evidence="1" id="KW-0812">Transmembrane</keyword>
<dbReference type="RefSeq" id="WP_183578653.1">
    <property type="nucleotide sequence ID" value="NZ_JACHXJ010000001.1"/>
</dbReference>
<organism evidence="2 3">
    <name type="scientific">Paenibacillus rhizosphaerae</name>
    <dbReference type="NCBI Taxonomy" id="297318"/>
    <lineage>
        <taxon>Bacteria</taxon>
        <taxon>Bacillati</taxon>
        <taxon>Bacillota</taxon>
        <taxon>Bacilli</taxon>
        <taxon>Bacillales</taxon>
        <taxon>Paenibacillaceae</taxon>
        <taxon>Paenibacillus</taxon>
    </lineage>
</organism>
<comment type="caution">
    <text evidence="2">The sequence shown here is derived from an EMBL/GenBank/DDBJ whole genome shotgun (WGS) entry which is preliminary data.</text>
</comment>